<gene>
    <name evidence="2" type="ORF">PanWU01x14_252810</name>
</gene>
<comment type="caution">
    <text evidence="2">The sequence shown here is derived from an EMBL/GenBank/DDBJ whole genome shotgun (WGS) entry which is preliminary data.</text>
</comment>
<protein>
    <submittedName>
        <fullName evidence="2">Uncharacterized protein</fullName>
    </submittedName>
</protein>
<organism evidence="2 3">
    <name type="scientific">Parasponia andersonii</name>
    <name type="common">Sponia andersonii</name>
    <dbReference type="NCBI Taxonomy" id="3476"/>
    <lineage>
        <taxon>Eukaryota</taxon>
        <taxon>Viridiplantae</taxon>
        <taxon>Streptophyta</taxon>
        <taxon>Embryophyta</taxon>
        <taxon>Tracheophyta</taxon>
        <taxon>Spermatophyta</taxon>
        <taxon>Magnoliopsida</taxon>
        <taxon>eudicotyledons</taxon>
        <taxon>Gunneridae</taxon>
        <taxon>Pentapetalae</taxon>
        <taxon>rosids</taxon>
        <taxon>fabids</taxon>
        <taxon>Rosales</taxon>
        <taxon>Cannabaceae</taxon>
        <taxon>Parasponia</taxon>
    </lineage>
</organism>
<name>A0A2P5BBV3_PARAD</name>
<feature type="compositionally biased region" description="Basic and acidic residues" evidence="1">
    <location>
        <begin position="30"/>
        <end position="46"/>
    </location>
</feature>
<evidence type="ECO:0000313" key="2">
    <source>
        <dbReference type="EMBL" id="PON46267.1"/>
    </source>
</evidence>
<sequence length="69" mass="7364">MLWLMIGHRTIAGSSAKDDALALSSSGGRHAPEAVRRKGGNDDLFQKEGESELKVSAWLRGTHLMGMGA</sequence>
<dbReference type="Proteomes" id="UP000237105">
    <property type="component" value="Unassembled WGS sequence"/>
</dbReference>
<dbReference type="EMBL" id="JXTB01000315">
    <property type="protein sequence ID" value="PON46267.1"/>
    <property type="molecule type" value="Genomic_DNA"/>
</dbReference>
<feature type="non-terminal residue" evidence="2">
    <location>
        <position position="69"/>
    </location>
</feature>
<dbReference type="AlphaFoldDB" id="A0A2P5BBV3"/>
<accession>A0A2P5BBV3</accession>
<evidence type="ECO:0000313" key="3">
    <source>
        <dbReference type="Proteomes" id="UP000237105"/>
    </source>
</evidence>
<feature type="region of interest" description="Disordered" evidence="1">
    <location>
        <begin position="21"/>
        <end position="46"/>
    </location>
</feature>
<evidence type="ECO:0000256" key="1">
    <source>
        <dbReference type="SAM" id="MobiDB-lite"/>
    </source>
</evidence>
<keyword evidence="3" id="KW-1185">Reference proteome</keyword>
<reference evidence="3" key="1">
    <citation type="submission" date="2016-06" db="EMBL/GenBank/DDBJ databases">
        <title>Parallel loss of symbiosis genes in relatives of nitrogen-fixing non-legume Parasponia.</title>
        <authorList>
            <person name="Van Velzen R."/>
            <person name="Holmer R."/>
            <person name="Bu F."/>
            <person name="Rutten L."/>
            <person name="Van Zeijl A."/>
            <person name="Liu W."/>
            <person name="Santuari L."/>
            <person name="Cao Q."/>
            <person name="Sharma T."/>
            <person name="Shen D."/>
            <person name="Roswanjaya Y."/>
            <person name="Wardhani T."/>
            <person name="Kalhor M.S."/>
            <person name="Jansen J."/>
            <person name="Van den Hoogen J."/>
            <person name="Gungor B."/>
            <person name="Hartog M."/>
            <person name="Hontelez J."/>
            <person name="Verver J."/>
            <person name="Yang W.-C."/>
            <person name="Schijlen E."/>
            <person name="Repin R."/>
            <person name="Schilthuizen M."/>
            <person name="Schranz E."/>
            <person name="Heidstra R."/>
            <person name="Miyata K."/>
            <person name="Fedorova E."/>
            <person name="Kohlen W."/>
            <person name="Bisseling T."/>
            <person name="Smit S."/>
            <person name="Geurts R."/>
        </authorList>
    </citation>
    <scope>NUCLEOTIDE SEQUENCE [LARGE SCALE GENOMIC DNA]</scope>
    <source>
        <strain evidence="3">cv. WU1-14</strain>
    </source>
</reference>
<proteinExistence type="predicted"/>